<dbReference type="InterPro" id="IPR029066">
    <property type="entry name" value="PLP-binding_barrel"/>
</dbReference>
<dbReference type="PANTHER" id="PTHR10146:SF14">
    <property type="entry name" value="PYRIDOXAL PHOSPHATE HOMEOSTASIS PROTEIN"/>
    <property type="match status" value="1"/>
</dbReference>
<keyword evidence="1 2" id="KW-0663">Pyridoxal phosphate</keyword>
<comment type="function">
    <text evidence="2">Pyridoxal 5'-phosphate (PLP)-binding protein, which is involved in PLP homeostasis.</text>
</comment>
<evidence type="ECO:0000256" key="1">
    <source>
        <dbReference type="ARBA" id="ARBA00022898"/>
    </source>
</evidence>
<dbReference type="Pfam" id="PF01168">
    <property type="entry name" value="Ala_racemase_N"/>
    <property type="match status" value="1"/>
</dbReference>
<dbReference type="NCBIfam" id="TIGR00044">
    <property type="entry name" value="YggS family pyridoxal phosphate-dependent enzyme"/>
    <property type="match status" value="1"/>
</dbReference>
<dbReference type="SUPFAM" id="SSF51419">
    <property type="entry name" value="PLP-binding barrel"/>
    <property type="match status" value="1"/>
</dbReference>
<dbReference type="PANTHER" id="PTHR10146">
    <property type="entry name" value="PROLINE SYNTHETASE CO-TRANSCRIBED BACTERIAL HOMOLOG PROTEIN"/>
    <property type="match status" value="1"/>
</dbReference>
<comment type="similarity">
    <text evidence="2 3">Belongs to the pyridoxal phosphate-binding protein YggS/PROSC family.</text>
</comment>
<keyword evidence="6" id="KW-1185">Reference proteome</keyword>
<reference evidence="5 6" key="1">
    <citation type="submission" date="2024-09" db="EMBL/GenBank/DDBJ databases">
        <title>Floridaenema gen nov. (Aerosakkonemataceae, Aerosakkonematales ord. nov., Cyanobacteria) from benthic tropical and subtropical fresh waters, with the description of four new species.</title>
        <authorList>
            <person name="Moretto J.A."/>
            <person name="Berthold D.E."/>
            <person name="Lefler F.W."/>
            <person name="Huang I.-S."/>
            <person name="Laughinghouse H. IV."/>
        </authorList>
    </citation>
    <scope>NUCLEOTIDE SEQUENCE [LARGE SCALE GENOMIC DNA]</scope>
    <source>
        <strain evidence="5 6">BLCC-F154</strain>
    </source>
</reference>
<feature type="domain" description="Alanine racemase N-terminal" evidence="4">
    <location>
        <begin position="8"/>
        <end position="226"/>
    </location>
</feature>
<feature type="modified residue" description="N6-(pyridoxal phosphate)lysine" evidence="2">
    <location>
        <position position="32"/>
    </location>
</feature>
<evidence type="ECO:0000256" key="3">
    <source>
        <dbReference type="RuleBase" id="RU004514"/>
    </source>
</evidence>
<comment type="caution">
    <text evidence="5">The sequence shown here is derived from an EMBL/GenBank/DDBJ whole genome shotgun (WGS) entry which is preliminary data.</text>
</comment>
<name>A0ABV4Y7I1_9CYAN</name>
<dbReference type="CDD" id="cd00635">
    <property type="entry name" value="PLPDE_III_YBL036c_like"/>
    <property type="match status" value="1"/>
</dbReference>
<dbReference type="PIRSF" id="PIRSF004848">
    <property type="entry name" value="YBL036c_PLPDEIII"/>
    <property type="match status" value="1"/>
</dbReference>
<protein>
    <recommendedName>
        <fullName evidence="2">Pyridoxal phosphate homeostasis protein</fullName>
        <shortName evidence="2">PLP homeostasis protein</shortName>
    </recommendedName>
</protein>
<dbReference type="RefSeq" id="WP_413256284.1">
    <property type="nucleotide sequence ID" value="NZ_JBHFNS010000019.1"/>
</dbReference>
<dbReference type="HAMAP" id="MF_02087">
    <property type="entry name" value="PLP_homeostasis"/>
    <property type="match status" value="1"/>
</dbReference>
<evidence type="ECO:0000313" key="5">
    <source>
        <dbReference type="EMBL" id="MFB2934760.1"/>
    </source>
</evidence>
<dbReference type="Gene3D" id="3.20.20.10">
    <property type="entry name" value="Alanine racemase"/>
    <property type="match status" value="1"/>
</dbReference>
<gene>
    <name evidence="5" type="ORF">ACE1B6_05730</name>
</gene>
<sequence>MTSSHLSNNITDRIATIRQQLPETVRLIAVSKQVSAEAIREAYTAGIRDFGESRVQEAAAKQSQLQDLPDITWHLIGHLQTNKAKKALEHFPWIHSLDSLKLAQALNRLATSLSTNPQVLLQVKLLPDPNKYGWTVEELSTDLPALNECQNLQIKGLMTIAPLDLGSEEILTLFQNTRSLAAKIQQQNWSNITMEHLSMGMSDDYHLAVQAGATMVRLGRTLFGERS</sequence>
<dbReference type="Proteomes" id="UP001576776">
    <property type="component" value="Unassembled WGS sequence"/>
</dbReference>
<evidence type="ECO:0000313" key="6">
    <source>
        <dbReference type="Proteomes" id="UP001576776"/>
    </source>
</evidence>
<organism evidence="5 6">
    <name type="scientific">Floridaenema fluviatile BLCC-F154</name>
    <dbReference type="NCBI Taxonomy" id="3153640"/>
    <lineage>
        <taxon>Bacteria</taxon>
        <taxon>Bacillati</taxon>
        <taxon>Cyanobacteriota</taxon>
        <taxon>Cyanophyceae</taxon>
        <taxon>Oscillatoriophycideae</taxon>
        <taxon>Aerosakkonematales</taxon>
        <taxon>Aerosakkonemataceae</taxon>
        <taxon>Floridanema</taxon>
        <taxon>Floridanema fluviatile</taxon>
    </lineage>
</organism>
<evidence type="ECO:0000256" key="2">
    <source>
        <dbReference type="HAMAP-Rule" id="MF_02087"/>
    </source>
</evidence>
<accession>A0ABV4Y7I1</accession>
<dbReference type="EMBL" id="JBHFNS010000019">
    <property type="protein sequence ID" value="MFB2934760.1"/>
    <property type="molecule type" value="Genomic_DNA"/>
</dbReference>
<dbReference type="InterPro" id="IPR011078">
    <property type="entry name" value="PyrdxlP_homeostasis"/>
</dbReference>
<dbReference type="InterPro" id="IPR001608">
    <property type="entry name" value="Ala_racemase_N"/>
</dbReference>
<evidence type="ECO:0000259" key="4">
    <source>
        <dbReference type="Pfam" id="PF01168"/>
    </source>
</evidence>
<proteinExistence type="inferred from homology"/>